<evidence type="ECO:0000313" key="7">
    <source>
        <dbReference type="Proteomes" id="UP000006094"/>
    </source>
</evidence>
<evidence type="ECO:0000256" key="1">
    <source>
        <dbReference type="ARBA" id="ARBA00022475"/>
    </source>
</evidence>
<feature type="transmembrane region" description="Helical" evidence="5">
    <location>
        <begin position="63"/>
        <end position="83"/>
    </location>
</feature>
<dbReference type="Proteomes" id="UP000006094">
    <property type="component" value="Chromosome"/>
</dbReference>
<accession>K0AZC3</accession>
<dbReference type="EMBL" id="CP003326">
    <property type="protein sequence ID" value="AFS79153.1"/>
    <property type="molecule type" value="Genomic_DNA"/>
</dbReference>
<dbReference type="eggNOG" id="COG1971">
    <property type="taxonomic scope" value="Bacteria"/>
</dbReference>
<gene>
    <name evidence="6" type="ordered locus">Curi_c21500</name>
</gene>
<evidence type="ECO:0000256" key="3">
    <source>
        <dbReference type="ARBA" id="ARBA00022989"/>
    </source>
</evidence>
<keyword evidence="4 5" id="KW-0472">Membrane</keyword>
<dbReference type="InterPro" id="IPR014205">
    <property type="entry name" value="Spore_YtaF"/>
</dbReference>
<dbReference type="STRING" id="1128398.Curi_c21500"/>
<feature type="transmembrane region" description="Helical" evidence="5">
    <location>
        <begin position="184"/>
        <end position="202"/>
    </location>
</feature>
<keyword evidence="3 5" id="KW-1133">Transmembrane helix</keyword>
<dbReference type="InterPro" id="IPR003810">
    <property type="entry name" value="Mntp/YtaF"/>
</dbReference>
<feature type="transmembrane region" description="Helical" evidence="5">
    <location>
        <begin position="149"/>
        <end position="172"/>
    </location>
</feature>
<keyword evidence="2 5" id="KW-0812">Transmembrane</keyword>
<dbReference type="PANTHER" id="PTHR35529">
    <property type="entry name" value="MANGANESE EFFLUX PUMP MNTP-RELATED"/>
    <property type="match status" value="1"/>
</dbReference>
<evidence type="ECO:0000256" key="5">
    <source>
        <dbReference type="SAM" id="Phobius"/>
    </source>
</evidence>
<feature type="transmembrane region" description="Helical" evidence="5">
    <location>
        <begin position="35"/>
        <end position="56"/>
    </location>
</feature>
<proteinExistence type="predicted"/>
<dbReference type="Pfam" id="PF02659">
    <property type="entry name" value="Mntp"/>
    <property type="match status" value="1"/>
</dbReference>
<evidence type="ECO:0000256" key="2">
    <source>
        <dbReference type="ARBA" id="ARBA00022692"/>
    </source>
</evidence>
<dbReference type="NCBIfam" id="TIGR02840">
    <property type="entry name" value="spore_YtaF"/>
    <property type="match status" value="1"/>
</dbReference>
<sequence>MQLLSVFLFSLSANIDGLTVGLAYGIKDIEISYKSNILIAIITSIGTFVSMTIGLFARKFIPIEILSIIGCIILILIGLSIIISSLKNKEERTKDIKNEDITYTEILKKPQKADKDNSGYIDTREAFTLGLALSLNNFGLGVGASATGINIYLTTIFTFILSILCIIIGVKIGRKYLSKSLRKYADLISGIVIIFLGLYELFI</sequence>
<organism evidence="6 7">
    <name type="scientific">Gottschalkia acidurici (strain ATCC 7906 / DSM 604 / BCRC 14475 / CIP 104303 / KCTC 5404 / NCIMB 10678 / 9a)</name>
    <name type="common">Clostridium acidurici</name>
    <dbReference type="NCBI Taxonomy" id="1128398"/>
    <lineage>
        <taxon>Bacteria</taxon>
        <taxon>Bacillati</taxon>
        <taxon>Bacillota</taxon>
        <taxon>Tissierellia</taxon>
        <taxon>Tissierellales</taxon>
        <taxon>Gottschalkiaceae</taxon>
        <taxon>Gottschalkia</taxon>
    </lineage>
</organism>
<reference evidence="6 7" key="1">
    <citation type="journal article" date="2012" name="PLoS ONE">
        <title>The purine-utilizing bacterium Clostridium acidurici 9a: a genome-guided metabolic reconsideration.</title>
        <authorList>
            <person name="Hartwich K."/>
            <person name="Poehlein A."/>
            <person name="Daniel R."/>
        </authorList>
    </citation>
    <scope>NUCLEOTIDE SEQUENCE [LARGE SCALE GENOMIC DNA]</scope>
    <source>
        <strain evidence="7">ATCC 7906 / DSM 604 / BCRC 14475 / CIP 104303 / KCTC 5404 / NCIMB 10678 / 9a</strain>
    </source>
</reference>
<keyword evidence="7" id="KW-1185">Reference proteome</keyword>
<keyword evidence="1" id="KW-1003">Cell membrane</keyword>
<dbReference type="AlphaFoldDB" id="K0AZC3"/>
<dbReference type="PANTHER" id="PTHR35529:SF2">
    <property type="entry name" value="SPORULATION PROTEIN YTAF-RELATED"/>
    <property type="match status" value="1"/>
</dbReference>
<dbReference type="KEGG" id="cad:Curi_c21500"/>
<name>K0AZC3_GOTA9</name>
<evidence type="ECO:0000313" key="6">
    <source>
        <dbReference type="EMBL" id="AFS79153.1"/>
    </source>
</evidence>
<dbReference type="HOGENOM" id="CLU_094526_2_0_9"/>
<protein>
    <submittedName>
        <fullName evidence="6">Sporulation protein</fullName>
    </submittedName>
</protein>
<evidence type="ECO:0000256" key="4">
    <source>
        <dbReference type="ARBA" id="ARBA00023136"/>
    </source>
</evidence>